<feature type="compositionally biased region" description="Acidic residues" evidence="2">
    <location>
        <begin position="1"/>
        <end position="10"/>
    </location>
</feature>
<proteinExistence type="inferred from homology"/>
<sequence length="153" mass="17111">MEELEEEEVWEVMAMRQRKESSSPRGRTAREPSSAAPPPPRRLPAAARSIPRGGDRAALRQSAPLVIPRWAVLHGGATAADEEEEEEEEVEEGMVVPPHEWISKRVARREISSFSMCEGAGRTLKGRDITKVRNAVLTRTGFLEPPENLLLRH</sequence>
<dbReference type="PANTHER" id="PTHR33083">
    <property type="entry name" value="EXPRESSED PROTEIN"/>
    <property type="match status" value="1"/>
</dbReference>
<dbReference type="InterPro" id="IPR007608">
    <property type="entry name" value="Senescence_reg_S40"/>
</dbReference>
<dbReference type="AlphaFoldDB" id="A0A7I8LGC1"/>
<dbReference type="GO" id="GO:0010150">
    <property type="term" value="P:leaf senescence"/>
    <property type="evidence" value="ECO:0007669"/>
    <property type="project" value="UniProtKB-ARBA"/>
</dbReference>
<dbReference type="Pfam" id="PF04520">
    <property type="entry name" value="Senescence_reg"/>
    <property type="match status" value="1"/>
</dbReference>
<gene>
    <name evidence="3" type="ORF">SI8410_15019757</name>
</gene>
<evidence type="ECO:0000313" key="3">
    <source>
        <dbReference type="EMBL" id="CAA7409079.1"/>
    </source>
</evidence>
<feature type="region of interest" description="Disordered" evidence="2">
    <location>
        <begin position="1"/>
        <end position="57"/>
    </location>
</feature>
<evidence type="ECO:0000313" key="4">
    <source>
        <dbReference type="Proteomes" id="UP000663760"/>
    </source>
</evidence>
<organism evidence="3 4">
    <name type="scientific">Spirodela intermedia</name>
    <name type="common">Intermediate duckweed</name>
    <dbReference type="NCBI Taxonomy" id="51605"/>
    <lineage>
        <taxon>Eukaryota</taxon>
        <taxon>Viridiplantae</taxon>
        <taxon>Streptophyta</taxon>
        <taxon>Embryophyta</taxon>
        <taxon>Tracheophyta</taxon>
        <taxon>Spermatophyta</taxon>
        <taxon>Magnoliopsida</taxon>
        <taxon>Liliopsida</taxon>
        <taxon>Araceae</taxon>
        <taxon>Lemnoideae</taxon>
        <taxon>Spirodela</taxon>
    </lineage>
</organism>
<dbReference type="Proteomes" id="UP000663760">
    <property type="component" value="Chromosome 15"/>
</dbReference>
<evidence type="ECO:0000256" key="2">
    <source>
        <dbReference type="SAM" id="MobiDB-lite"/>
    </source>
</evidence>
<dbReference type="OrthoDB" id="1917735at2759"/>
<reference evidence="3" key="1">
    <citation type="submission" date="2020-02" db="EMBL/GenBank/DDBJ databases">
        <authorList>
            <person name="Scholz U."/>
            <person name="Mascher M."/>
            <person name="Fiebig A."/>
        </authorList>
    </citation>
    <scope>NUCLEOTIDE SEQUENCE</scope>
</reference>
<dbReference type="PANTHER" id="PTHR33083:SF103">
    <property type="entry name" value="SENESCENCE REGULATOR"/>
    <property type="match status" value="1"/>
</dbReference>
<dbReference type="EMBL" id="LR746278">
    <property type="protein sequence ID" value="CAA7409079.1"/>
    <property type="molecule type" value="Genomic_DNA"/>
</dbReference>
<protein>
    <submittedName>
        <fullName evidence="3">Uncharacterized protein</fullName>
    </submittedName>
</protein>
<name>A0A7I8LGC1_SPIIN</name>
<keyword evidence="4" id="KW-1185">Reference proteome</keyword>
<feature type="compositionally biased region" description="Low complexity" evidence="2">
    <location>
        <begin position="43"/>
        <end position="52"/>
    </location>
</feature>
<evidence type="ECO:0000256" key="1">
    <source>
        <dbReference type="ARBA" id="ARBA00034773"/>
    </source>
</evidence>
<accession>A0A7I8LGC1</accession>
<comment type="similarity">
    <text evidence="1">Belongs to the senescence regulator S40 family.</text>
</comment>